<evidence type="ECO:0000256" key="10">
    <source>
        <dbReference type="ARBA" id="ARBA00022989"/>
    </source>
</evidence>
<dbReference type="InterPro" id="IPR050428">
    <property type="entry name" value="TCS_sensor_his_kinase"/>
</dbReference>
<keyword evidence="4" id="KW-0597">Phosphoprotein</keyword>
<evidence type="ECO:0000256" key="3">
    <source>
        <dbReference type="ARBA" id="ARBA00012438"/>
    </source>
</evidence>
<organism evidence="15 16">
    <name type="scientific">Kaistia soli DSM 19436</name>
    <dbReference type="NCBI Taxonomy" id="1122133"/>
    <lineage>
        <taxon>Bacteria</taxon>
        <taxon>Pseudomonadati</taxon>
        <taxon>Pseudomonadota</taxon>
        <taxon>Alphaproteobacteria</taxon>
        <taxon>Hyphomicrobiales</taxon>
        <taxon>Kaistiaceae</taxon>
        <taxon>Kaistia</taxon>
    </lineage>
</organism>
<evidence type="ECO:0000256" key="11">
    <source>
        <dbReference type="ARBA" id="ARBA00023012"/>
    </source>
</evidence>
<dbReference type="InterPro" id="IPR013727">
    <property type="entry name" value="2CSK_N"/>
</dbReference>
<feature type="domain" description="HAMP" evidence="14">
    <location>
        <begin position="181"/>
        <end position="233"/>
    </location>
</feature>
<dbReference type="EMBL" id="FQUP01000001">
    <property type="protein sequence ID" value="SHF09992.1"/>
    <property type="molecule type" value="Genomic_DNA"/>
</dbReference>
<dbReference type="PANTHER" id="PTHR45436:SF14">
    <property type="entry name" value="SENSOR PROTEIN QSEC"/>
    <property type="match status" value="1"/>
</dbReference>
<dbReference type="InterPro" id="IPR005467">
    <property type="entry name" value="His_kinase_dom"/>
</dbReference>
<dbReference type="InterPro" id="IPR036890">
    <property type="entry name" value="HATPase_C_sf"/>
</dbReference>
<reference evidence="15 16" key="1">
    <citation type="submission" date="2016-11" db="EMBL/GenBank/DDBJ databases">
        <authorList>
            <person name="Jaros S."/>
            <person name="Januszkiewicz K."/>
            <person name="Wedrychowicz H."/>
        </authorList>
    </citation>
    <scope>NUCLEOTIDE SEQUENCE [LARGE SCALE GENOMIC DNA]</scope>
    <source>
        <strain evidence="15 16">DSM 19436</strain>
    </source>
</reference>
<evidence type="ECO:0000259" key="14">
    <source>
        <dbReference type="PROSITE" id="PS50885"/>
    </source>
</evidence>
<feature type="transmembrane region" description="Helical" evidence="12">
    <location>
        <begin position="154"/>
        <end position="180"/>
    </location>
</feature>
<dbReference type="InterPro" id="IPR036097">
    <property type="entry name" value="HisK_dim/P_sf"/>
</dbReference>
<dbReference type="Proteomes" id="UP000184485">
    <property type="component" value="Unassembled WGS sequence"/>
</dbReference>
<dbReference type="Gene3D" id="1.10.287.130">
    <property type="match status" value="1"/>
</dbReference>
<evidence type="ECO:0000256" key="6">
    <source>
        <dbReference type="ARBA" id="ARBA00022692"/>
    </source>
</evidence>
<dbReference type="CDD" id="cd00082">
    <property type="entry name" value="HisKA"/>
    <property type="match status" value="1"/>
</dbReference>
<evidence type="ECO:0000313" key="15">
    <source>
        <dbReference type="EMBL" id="SHF09992.1"/>
    </source>
</evidence>
<dbReference type="AlphaFoldDB" id="A0A1M4YWV0"/>
<dbReference type="STRING" id="1122133.SAMN02745157_1641"/>
<evidence type="ECO:0000256" key="1">
    <source>
        <dbReference type="ARBA" id="ARBA00000085"/>
    </source>
</evidence>
<evidence type="ECO:0000256" key="4">
    <source>
        <dbReference type="ARBA" id="ARBA00022553"/>
    </source>
</evidence>
<dbReference type="Gene3D" id="3.30.565.10">
    <property type="entry name" value="Histidine kinase-like ATPase, C-terminal domain"/>
    <property type="match status" value="1"/>
</dbReference>
<dbReference type="Pfam" id="PF02518">
    <property type="entry name" value="HATPase_c"/>
    <property type="match status" value="1"/>
</dbReference>
<keyword evidence="6 12" id="KW-0812">Transmembrane</keyword>
<keyword evidence="12" id="KW-0472">Membrane</keyword>
<gene>
    <name evidence="15" type="ORF">SAMN02745157_1641</name>
</gene>
<dbReference type="SUPFAM" id="SSF47384">
    <property type="entry name" value="Homodimeric domain of signal transducing histidine kinase"/>
    <property type="match status" value="1"/>
</dbReference>
<evidence type="ECO:0000256" key="5">
    <source>
        <dbReference type="ARBA" id="ARBA00022679"/>
    </source>
</evidence>
<dbReference type="SMART" id="SM00387">
    <property type="entry name" value="HATPase_c"/>
    <property type="match status" value="1"/>
</dbReference>
<dbReference type="InterPro" id="IPR003660">
    <property type="entry name" value="HAMP_dom"/>
</dbReference>
<proteinExistence type="predicted"/>
<evidence type="ECO:0000256" key="7">
    <source>
        <dbReference type="ARBA" id="ARBA00022741"/>
    </source>
</evidence>
<keyword evidence="9" id="KW-0067">ATP-binding</keyword>
<keyword evidence="8 15" id="KW-0418">Kinase</keyword>
<comment type="catalytic activity">
    <reaction evidence="1">
        <text>ATP + protein L-histidine = ADP + protein N-phospho-L-histidine.</text>
        <dbReference type="EC" id="2.7.13.3"/>
    </reaction>
</comment>
<dbReference type="OrthoDB" id="9809766at2"/>
<keyword evidence="10 12" id="KW-1133">Transmembrane helix</keyword>
<keyword evidence="16" id="KW-1185">Reference proteome</keyword>
<dbReference type="GO" id="GO:0005886">
    <property type="term" value="C:plasma membrane"/>
    <property type="evidence" value="ECO:0007669"/>
    <property type="project" value="TreeGrafter"/>
</dbReference>
<dbReference type="RefSeq" id="WP_073052177.1">
    <property type="nucleotide sequence ID" value="NZ_FQUP01000001.1"/>
</dbReference>
<name>A0A1M4YWV0_9HYPH</name>
<protein>
    <recommendedName>
        <fullName evidence="3">histidine kinase</fullName>
        <ecNumber evidence="3">2.7.13.3</ecNumber>
    </recommendedName>
</protein>
<evidence type="ECO:0000256" key="2">
    <source>
        <dbReference type="ARBA" id="ARBA00004141"/>
    </source>
</evidence>
<comment type="subcellular location">
    <subcellularLocation>
        <location evidence="2">Membrane</location>
        <topology evidence="2">Multi-pass membrane protein</topology>
    </subcellularLocation>
</comment>
<dbReference type="CDD" id="cd00075">
    <property type="entry name" value="HATPase"/>
    <property type="match status" value="1"/>
</dbReference>
<evidence type="ECO:0000256" key="12">
    <source>
        <dbReference type="SAM" id="Phobius"/>
    </source>
</evidence>
<dbReference type="PROSITE" id="PS50109">
    <property type="entry name" value="HIS_KIN"/>
    <property type="match status" value="1"/>
</dbReference>
<accession>A0A1M4YWV0</accession>
<dbReference type="Pfam" id="PF00512">
    <property type="entry name" value="HisKA"/>
    <property type="match status" value="1"/>
</dbReference>
<dbReference type="InterPro" id="IPR003594">
    <property type="entry name" value="HATPase_dom"/>
</dbReference>
<keyword evidence="11" id="KW-0902">Two-component regulatory system</keyword>
<evidence type="ECO:0000256" key="9">
    <source>
        <dbReference type="ARBA" id="ARBA00022840"/>
    </source>
</evidence>
<dbReference type="EC" id="2.7.13.3" evidence="3"/>
<dbReference type="SMART" id="SM00388">
    <property type="entry name" value="HisKA"/>
    <property type="match status" value="1"/>
</dbReference>
<evidence type="ECO:0000259" key="13">
    <source>
        <dbReference type="PROSITE" id="PS50109"/>
    </source>
</evidence>
<dbReference type="PANTHER" id="PTHR45436">
    <property type="entry name" value="SENSOR HISTIDINE KINASE YKOH"/>
    <property type="match status" value="1"/>
</dbReference>
<dbReference type="PROSITE" id="PS50885">
    <property type="entry name" value="HAMP"/>
    <property type="match status" value="1"/>
</dbReference>
<dbReference type="Pfam" id="PF08521">
    <property type="entry name" value="2CSK_N"/>
    <property type="match status" value="1"/>
</dbReference>
<dbReference type="GO" id="GO:0000155">
    <property type="term" value="F:phosphorelay sensor kinase activity"/>
    <property type="evidence" value="ECO:0007669"/>
    <property type="project" value="InterPro"/>
</dbReference>
<dbReference type="InterPro" id="IPR003661">
    <property type="entry name" value="HisK_dim/P_dom"/>
</dbReference>
<keyword evidence="5" id="KW-0808">Transferase</keyword>
<feature type="domain" description="Histidine kinase" evidence="13">
    <location>
        <begin position="241"/>
        <end position="452"/>
    </location>
</feature>
<dbReference type="SUPFAM" id="SSF55874">
    <property type="entry name" value="ATPase domain of HSP90 chaperone/DNA topoisomerase II/histidine kinase"/>
    <property type="match status" value="1"/>
</dbReference>
<dbReference type="GO" id="GO:0005524">
    <property type="term" value="F:ATP binding"/>
    <property type="evidence" value="ECO:0007669"/>
    <property type="project" value="UniProtKB-KW"/>
</dbReference>
<keyword evidence="7" id="KW-0547">Nucleotide-binding</keyword>
<evidence type="ECO:0000256" key="8">
    <source>
        <dbReference type="ARBA" id="ARBA00022777"/>
    </source>
</evidence>
<sequence length="459" mass="48942">MTQSARRRPSSLTRRLILWLTLGATVLWLCGALFAAAVLQHQLQAAFDGGLRETAERLLPLAVEGMDGGAHDGDESLEIPVFDAADGEYIVYQVRNAKGQILVRSFDAPMEPFKAPLANGFSEDDGWRILTIGTQDGRFFIHVAEQLSHRSETLVGSIATLVLPIAALIPLSAIGIFLIVRAALRPLGAFSAEISRRDARNLAPIETGTLPVELAPMGAAVQALIARLAAAFEAERSLAANSAHELRTPIAGSLAQTQRLLAELKGQPAEARARQVEDSLRRLRRLSEKLLELARADSGMSGTAKPRDLMPALRLVVDDTRRAMADARRLRLDIVEGASLLTPLDVDAFGIAMRNLLENALLHGDVAAPVTVAVPEDRVVAVTNGGPAVAPERLALLTRRFERGDTRAEGSGLGLAIVDQIIGNAGGQLQLVSPASGRIDGFEARLILPSADSVSGPGR</sequence>
<evidence type="ECO:0000313" key="16">
    <source>
        <dbReference type="Proteomes" id="UP000184485"/>
    </source>
</evidence>